<feature type="compositionally biased region" description="Basic residues" evidence="1">
    <location>
        <begin position="402"/>
        <end position="413"/>
    </location>
</feature>
<name>A0ABP4V924_9ACTN</name>
<dbReference type="PANTHER" id="PTHR43384">
    <property type="entry name" value="SEPTUM SITE-DETERMINING PROTEIN MIND HOMOLOG, CHLOROPLASTIC-RELATED"/>
    <property type="match status" value="1"/>
</dbReference>
<dbReference type="RefSeq" id="WP_182658077.1">
    <property type="nucleotide sequence ID" value="NZ_BAAAQG010000015.1"/>
</dbReference>
<gene>
    <name evidence="3" type="ORF">GCM10009831_29610</name>
</gene>
<dbReference type="Gene3D" id="3.40.50.300">
    <property type="entry name" value="P-loop containing nucleotide triphosphate hydrolases"/>
    <property type="match status" value="1"/>
</dbReference>
<evidence type="ECO:0000259" key="2">
    <source>
        <dbReference type="Pfam" id="PF13614"/>
    </source>
</evidence>
<dbReference type="Proteomes" id="UP001500383">
    <property type="component" value="Unassembled WGS sequence"/>
</dbReference>
<reference evidence="4" key="1">
    <citation type="journal article" date="2019" name="Int. J. Syst. Evol. Microbiol.">
        <title>The Global Catalogue of Microorganisms (GCM) 10K type strain sequencing project: providing services to taxonomists for standard genome sequencing and annotation.</title>
        <authorList>
            <consortium name="The Broad Institute Genomics Platform"/>
            <consortium name="The Broad Institute Genome Sequencing Center for Infectious Disease"/>
            <person name="Wu L."/>
            <person name="Ma J."/>
        </authorList>
    </citation>
    <scope>NUCLEOTIDE SEQUENCE [LARGE SCALE GENOMIC DNA]</scope>
    <source>
        <strain evidence="4">JCM 16002</strain>
    </source>
</reference>
<sequence>MNNILLATDFVDLRDRFRAATGQPIPALPPGPLPESPAQLFQQLGGGDIPEIVVIDERSGTEAALALASRLDIECPGIAVVLVSDRVAELGLSAMRAGVSDIVPTESEEDEIRAALDRAIRVTRQRAPAGLGDGTDLGAGTQSRRGQVISVVSPKGGVGKTTIAANLAVGLARSAPHSTVLVDLDLQFGDVANALNLTPEHTIVDVVQGAAARDSMVLKTFLTQHDTGLTVVCGPNSPAEADLVGVSELTHLLQTLAAEFRFVIIDTAPALTDHTLAALDMTDDLILVTSMDVPGVRGLRKELDILRDLGMGFDRRHVVVNFADTHSGLTRADVEATIGTGVDLVLPRSRATAVSINQGVPLMQNEIRDPMTKKLRRLVDRFAPAPLKEPGPAATKLGSRLGGRHRLRRGGTR</sequence>
<proteinExistence type="predicted"/>
<dbReference type="Gene3D" id="3.40.50.2300">
    <property type="match status" value="1"/>
</dbReference>
<dbReference type="InterPro" id="IPR027417">
    <property type="entry name" value="P-loop_NTPase"/>
</dbReference>
<accession>A0ABP4V924</accession>
<keyword evidence="4" id="KW-1185">Reference proteome</keyword>
<evidence type="ECO:0000256" key="1">
    <source>
        <dbReference type="SAM" id="MobiDB-lite"/>
    </source>
</evidence>
<feature type="domain" description="AAA" evidence="2">
    <location>
        <begin position="147"/>
        <end position="303"/>
    </location>
</feature>
<protein>
    <recommendedName>
        <fullName evidence="2">AAA domain-containing protein</fullName>
    </recommendedName>
</protein>
<dbReference type="SUPFAM" id="SSF52540">
    <property type="entry name" value="P-loop containing nucleoside triphosphate hydrolases"/>
    <property type="match status" value="1"/>
</dbReference>
<dbReference type="InterPro" id="IPR025669">
    <property type="entry name" value="AAA_dom"/>
</dbReference>
<organism evidence="3 4">
    <name type="scientific">Dietzia cercidiphylli</name>
    <dbReference type="NCBI Taxonomy" id="498199"/>
    <lineage>
        <taxon>Bacteria</taxon>
        <taxon>Bacillati</taxon>
        <taxon>Actinomycetota</taxon>
        <taxon>Actinomycetes</taxon>
        <taxon>Mycobacteriales</taxon>
        <taxon>Dietziaceae</taxon>
        <taxon>Dietzia</taxon>
    </lineage>
</organism>
<dbReference type="InterPro" id="IPR050625">
    <property type="entry name" value="ParA/MinD_ATPase"/>
</dbReference>
<dbReference type="Pfam" id="PF13614">
    <property type="entry name" value="AAA_31"/>
    <property type="match status" value="1"/>
</dbReference>
<dbReference type="PANTHER" id="PTHR43384:SF13">
    <property type="entry name" value="SLR0110 PROTEIN"/>
    <property type="match status" value="1"/>
</dbReference>
<dbReference type="EMBL" id="BAAAQG010000015">
    <property type="protein sequence ID" value="GAA1717656.1"/>
    <property type="molecule type" value="Genomic_DNA"/>
</dbReference>
<comment type="caution">
    <text evidence="3">The sequence shown here is derived from an EMBL/GenBank/DDBJ whole genome shotgun (WGS) entry which is preliminary data.</text>
</comment>
<evidence type="ECO:0000313" key="4">
    <source>
        <dbReference type="Proteomes" id="UP001500383"/>
    </source>
</evidence>
<evidence type="ECO:0000313" key="3">
    <source>
        <dbReference type="EMBL" id="GAA1717656.1"/>
    </source>
</evidence>
<feature type="region of interest" description="Disordered" evidence="1">
    <location>
        <begin position="385"/>
        <end position="413"/>
    </location>
</feature>